<proteinExistence type="inferred from homology"/>
<evidence type="ECO:0000256" key="4">
    <source>
        <dbReference type="ARBA" id="ARBA00022989"/>
    </source>
</evidence>
<gene>
    <name evidence="8" type="ORF">ILEXP_LOCUS27617</name>
</gene>
<comment type="caution">
    <text evidence="8">The sequence shown here is derived from an EMBL/GenBank/DDBJ whole genome shotgun (WGS) entry which is preliminary data.</text>
</comment>
<dbReference type="GO" id="GO:0016020">
    <property type="term" value="C:membrane"/>
    <property type="evidence" value="ECO:0007669"/>
    <property type="project" value="UniProtKB-SubCell"/>
</dbReference>
<dbReference type="AlphaFoldDB" id="A0ABC8SVP0"/>
<reference evidence="8 9" key="1">
    <citation type="submission" date="2024-02" db="EMBL/GenBank/DDBJ databases">
        <authorList>
            <person name="Vignale AGUSTIN F."/>
            <person name="Sosa J E."/>
            <person name="Modenutti C."/>
        </authorList>
    </citation>
    <scope>NUCLEOTIDE SEQUENCE [LARGE SCALE GENOMIC DNA]</scope>
</reference>
<feature type="transmembrane region" description="Helical" evidence="7">
    <location>
        <begin position="138"/>
        <end position="156"/>
    </location>
</feature>
<evidence type="ECO:0000256" key="2">
    <source>
        <dbReference type="ARBA" id="ARBA00008707"/>
    </source>
</evidence>
<dbReference type="Proteomes" id="UP001642360">
    <property type="component" value="Unassembled WGS sequence"/>
</dbReference>
<accession>A0ABC8SVP0</accession>
<evidence type="ECO:0000313" key="8">
    <source>
        <dbReference type="EMBL" id="CAK9158953.1"/>
    </source>
</evidence>
<name>A0ABC8SVP0_9AQUA</name>
<comment type="similarity">
    <text evidence="2">Belongs to the plant DMP1 protein family.</text>
</comment>
<evidence type="ECO:0000256" key="5">
    <source>
        <dbReference type="ARBA" id="ARBA00023136"/>
    </source>
</evidence>
<organism evidence="8 9">
    <name type="scientific">Ilex paraguariensis</name>
    <name type="common">yerba mate</name>
    <dbReference type="NCBI Taxonomy" id="185542"/>
    <lineage>
        <taxon>Eukaryota</taxon>
        <taxon>Viridiplantae</taxon>
        <taxon>Streptophyta</taxon>
        <taxon>Embryophyta</taxon>
        <taxon>Tracheophyta</taxon>
        <taxon>Spermatophyta</taxon>
        <taxon>Magnoliopsida</taxon>
        <taxon>eudicotyledons</taxon>
        <taxon>Gunneridae</taxon>
        <taxon>Pentapetalae</taxon>
        <taxon>asterids</taxon>
        <taxon>campanulids</taxon>
        <taxon>Aquifoliales</taxon>
        <taxon>Aquifoliaceae</taxon>
        <taxon>Ilex</taxon>
    </lineage>
</organism>
<sequence>MNEPSLVLPHPSTLAPAPLPPSLPTRASSHPVHKTLASAGNLASLLPTGTVLAFQALSPLFSNKGTCQLANTYLTASLIGFCVVVCVLSSFTDSFVDSDGKLYFGIATFKGLYIFNYDNHEGDKNNIKEELIKFKISCIDFIHAFTSLFVFLIFAFSDSDVQNCFFPKGGANENVLLVNLPLGAGVLSSFLFIIFPTTRRGIGCADHMRP</sequence>
<comment type="subcellular location">
    <subcellularLocation>
        <location evidence="1">Membrane</location>
        <topology evidence="1">Multi-pass membrane protein</topology>
    </subcellularLocation>
</comment>
<feature type="transmembrane region" description="Helical" evidence="7">
    <location>
        <begin position="73"/>
        <end position="96"/>
    </location>
</feature>
<evidence type="ECO:0000256" key="1">
    <source>
        <dbReference type="ARBA" id="ARBA00004141"/>
    </source>
</evidence>
<keyword evidence="3 7" id="KW-0812">Transmembrane</keyword>
<feature type="region of interest" description="Disordered" evidence="6">
    <location>
        <begin position="1"/>
        <end position="28"/>
    </location>
</feature>
<feature type="transmembrane region" description="Helical" evidence="7">
    <location>
        <begin position="176"/>
        <end position="195"/>
    </location>
</feature>
<dbReference type="GO" id="GO:0005737">
    <property type="term" value="C:cytoplasm"/>
    <property type="evidence" value="ECO:0007669"/>
    <property type="project" value="UniProtKB-ARBA"/>
</dbReference>
<evidence type="ECO:0000313" key="9">
    <source>
        <dbReference type="Proteomes" id="UP001642360"/>
    </source>
</evidence>
<evidence type="ECO:0000256" key="3">
    <source>
        <dbReference type="ARBA" id="ARBA00022692"/>
    </source>
</evidence>
<protein>
    <submittedName>
        <fullName evidence="8">Uncharacterized protein</fullName>
    </submittedName>
</protein>
<keyword evidence="9" id="KW-1185">Reference proteome</keyword>
<evidence type="ECO:0000256" key="6">
    <source>
        <dbReference type="SAM" id="MobiDB-lite"/>
    </source>
</evidence>
<dbReference type="Pfam" id="PF05078">
    <property type="entry name" value="DUF679"/>
    <property type="match status" value="1"/>
</dbReference>
<dbReference type="EMBL" id="CAUOFW020003269">
    <property type="protein sequence ID" value="CAK9158953.1"/>
    <property type="molecule type" value="Genomic_DNA"/>
</dbReference>
<keyword evidence="4 7" id="KW-1133">Transmembrane helix</keyword>
<dbReference type="PANTHER" id="PTHR31621">
    <property type="entry name" value="PROTEIN DMP3"/>
    <property type="match status" value="1"/>
</dbReference>
<dbReference type="InterPro" id="IPR007770">
    <property type="entry name" value="DMP"/>
</dbReference>
<evidence type="ECO:0000256" key="7">
    <source>
        <dbReference type="SAM" id="Phobius"/>
    </source>
</evidence>
<dbReference type="PANTHER" id="PTHR31621:SF5">
    <property type="entry name" value="PROTEIN DMP10"/>
    <property type="match status" value="1"/>
</dbReference>
<keyword evidence="5 7" id="KW-0472">Membrane</keyword>